<keyword evidence="2" id="KW-1133">Transmembrane helix</keyword>
<sequence>MKKDTTYLVMKVHTAYAVLLDNSGRYIKAANKGYQTGDTVRDITPLIYPSDRAENRRKLIRLAAGLAACVCLGAFGVYEYQYLYVPYGTMQMQINPLIEMTLSRSGRVLDLKGLNADGEVLAESYDYKGETAEKTASGLADLAVQMEYLKDGGQIGILADSESSKWTSQTEHSVAGALDEHLRSESVTVEILTGTIDLDTEDGQFLQDPQSVTIPIPGAQDEEPAEPEQPVQESPAPSTPVQPQQPASPSGGSGDSGYNAEGDSGYSSEGNSGYGTSGDSGYSGDD</sequence>
<reference evidence="4" key="2">
    <citation type="submission" date="2021-04" db="EMBL/GenBank/DDBJ databases">
        <authorList>
            <person name="Gilroy R."/>
        </authorList>
    </citation>
    <scope>NUCLEOTIDE SEQUENCE</scope>
    <source>
        <strain evidence="4">ChiGjej3B3-11674</strain>
    </source>
</reference>
<dbReference type="EMBL" id="DWUV01000037">
    <property type="protein sequence ID" value="HJD33243.1"/>
    <property type="molecule type" value="Genomic_DNA"/>
</dbReference>
<dbReference type="InterPro" id="IPR055431">
    <property type="entry name" value="RsgI_M"/>
</dbReference>
<name>A0A9D2R447_9FIRM</name>
<evidence type="ECO:0000313" key="5">
    <source>
        <dbReference type="Proteomes" id="UP000823897"/>
    </source>
</evidence>
<evidence type="ECO:0000256" key="1">
    <source>
        <dbReference type="SAM" id="MobiDB-lite"/>
    </source>
</evidence>
<accession>A0A9D2R447</accession>
<dbReference type="AlphaFoldDB" id="A0A9D2R447"/>
<reference evidence="4" key="1">
    <citation type="journal article" date="2021" name="PeerJ">
        <title>Extensive microbial diversity within the chicken gut microbiome revealed by metagenomics and culture.</title>
        <authorList>
            <person name="Gilroy R."/>
            <person name="Ravi A."/>
            <person name="Getino M."/>
            <person name="Pursley I."/>
            <person name="Horton D.L."/>
            <person name="Alikhan N.F."/>
            <person name="Baker D."/>
            <person name="Gharbi K."/>
            <person name="Hall N."/>
            <person name="Watson M."/>
            <person name="Adriaenssens E.M."/>
            <person name="Foster-Nyarko E."/>
            <person name="Jarju S."/>
            <person name="Secka A."/>
            <person name="Antonio M."/>
            <person name="Oren A."/>
            <person name="Chaudhuri R.R."/>
            <person name="La Ragione R."/>
            <person name="Hildebrand F."/>
            <person name="Pallen M.J."/>
        </authorList>
    </citation>
    <scope>NUCLEOTIDE SEQUENCE</scope>
    <source>
        <strain evidence="4">ChiGjej3B3-11674</strain>
    </source>
</reference>
<keyword evidence="2" id="KW-0812">Transmembrane</keyword>
<protein>
    <recommendedName>
        <fullName evidence="3">Anti-sigma factor RsgI-like middle domain-containing protein</fullName>
    </recommendedName>
</protein>
<evidence type="ECO:0000259" key="3">
    <source>
        <dbReference type="Pfam" id="PF23750"/>
    </source>
</evidence>
<feature type="region of interest" description="Disordered" evidence="1">
    <location>
        <begin position="208"/>
        <end position="286"/>
    </location>
</feature>
<feature type="transmembrane region" description="Helical" evidence="2">
    <location>
        <begin position="59"/>
        <end position="78"/>
    </location>
</feature>
<evidence type="ECO:0000256" key="2">
    <source>
        <dbReference type="SAM" id="Phobius"/>
    </source>
</evidence>
<feature type="compositionally biased region" description="Low complexity" evidence="1">
    <location>
        <begin position="228"/>
        <end position="250"/>
    </location>
</feature>
<evidence type="ECO:0000313" key="4">
    <source>
        <dbReference type="EMBL" id="HJD33243.1"/>
    </source>
</evidence>
<feature type="domain" description="Anti-sigma factor RsgI-like middle" evidence="3">
    <location>
        <begin position="87"/>
        <end position="196"/>
    </location>
</feature>
<organism evidence="4 5">
    <name type="scientific">Candidatus Mediterraneibacter tabaqchaliae</name>
    <dbReference type="NCBI Taxonomy" id="2838689"/>
    <lineage>
        <taxon>Bacteria</taxon>
        <taxon>Bacillati</taxon>
        <taxon>Bacillota</taxon>
        <taxon>Clostridia</taxon>
        <taxon>Lachnospirales</taxon>
        <taxon>Lachnospiraceae</taxon>
        <taxon>Mediterraneibacter</taxon>
    </lineage>
</organism>
<dbReference type="Proteomes" id="UP000823897">
    <property type="component" value="Unassembled WGS sequence"/>
</dbReference>
<keyword evidence="2" id="KW-0472">Membrane</keyword>
<dbReference type="Pfam" id="PF23750">
    <property type="entry name" value="RsgI_M"/>
    <property type="match status" value="1"/>
</dbReference>
<feature type="compositionally biased region" description="Low complexity" evidence="1">
    <location>
        <begin position="261"/>
        <end position="271"/>
    </location>
</feature>
<comment type="caution">
    <text evidence="4">The sequence shown here is derived from an EMBL/GenBank/DDBJ whole genome shotgun (WGS) entry which is preliminary data.</text>
</comment>
<gene>
    <name evidence="4" type="ORF">H9911_01715</name>
</gene>
<proteinExistence type="predicted"/>